<dbReference type="Proteomes" id="UP000749646">
    <property type="component" value="Unassembled WGS sequence"/>
</dbReference>
<comment type="caution">
    <text evidence="2">The sequence shown here is derived from an EMBL/GenBank/DDBJ whole genome shotgun (WGS) entry which is preliminary data.</text>
</comment>
<feature type="region of interest" description="Disordered" evidence="1">
    <location>
        <begin position="1"/>
        <end position="23"/>
    </location>
</feature>
<evidence type="ECO:0000313" key="3">
    <source>
        <dbReference type="Proteomes" id="UP000749646"/>
    </source>
</evidence>
<feature type="compositionally biased region" description="Low complexity" evidence="1">
    <location>
        <begin position="1"/>
        <end position="13"/>
    </location>
</feature>
<reference evidence="2" key="1">
    <citation type="journal article" date="2020" name="Fungal Divers.">
        <title>Resolving the Mortierellaceae phylogeny through synthesis of multi-gene phylogenetics and phylogenomics.</title>
        <authorList>
            <person name="Vandepol N."/>
            <person name="Liber J."/>
            <person name="Desiro A."/>
            <person name="Na H."/>
            <person name="Kennedy M."/>
            <person name="Barry K."/>
            <person name="Grigoriev I.V."/>
            <person name="Miller A.N."/>
            <person name="O'Donnell K."/>
            <person name="Stajich J.E."/>
            <person name="Bonito G."/>
        </authorList>
    </citation>
    <scope>NUCLEOTIDE SEQUENCE</scope>
    <source>
        <strain evidence="2">MES-2147</strain>
    </source>
</reference>
<dbReference type="EMBL" id="JAAAHW010005068">
    <property type="protein sequence ID" value="KAF9970043.1"/>
    <property type="molecule type" value="Genomic_DNA"/>
</dbReference>
<gene>
    <name evidence="2" type="ORF">BGZ65_011433</name>
</gene>
<proteinExistence type="predicted"/>
<evidence type="ECO:0000256" key="1">
    <source>
        <dbReference type="SAM" id="MobiDB-lite"/>
    </source>
</evidence>
<keyword evidence="3" id="KW-1185">Reference proteome</keyword>
<name>A0A9P6JFK0_9FUNG</name>
<feature type="non-terminal residue" evidence="2">
    <location>
        <position position="106"/>
    </location>
</feature>
<dbReference type="AlphaFoldDB" id="A0A9P6JFK0"/>
<accession>A0A9P6JFK0</accession>
<sequence>MSASTSASASTSSPQSLRTKAAAEREAKLTEFSQFSPLDFMTWMSDNFPERYPTPSKQKLHAEYTRLSKTLAESGGFGGVGAKMFVKFQQSKQELDSYWNELEELE</sequence>
<organism evidence="2 3">
    <name type="scientific">Modicella reniformis</name>
    <dbReference type="NCBI Taxonomy" id="1440133"/>
    <lineage>
        <taxon>Eukaryota</taxon>
        <taxon>Fungi</taxon>
        <taxon>Fungi incertae sedis</taxon>
        <taxon>Mucoromycota</taxon>
        <taxon>Mortierellomycotina</taxon>
        <taxon>Mortierellomycetes</taxon>
        <taxon>Mortierellales</taxon>
        <taxon>Mortierellaceae</taxon>
        <taxon>Modicella</taxon>
    </lineage>
</organism>
<evidence type="ECO:0000313" key="2">
    <source>
        <dbReference type="EMBL" id="KAF9970043.1"/>
    </source>
</evidence>
<protein>
    <submittedName>
        <fullName evidence="2">Uncharacterized protein</fullName>
    </submittedName>
</protein>